<dbReference type="HOGENOM" id="CLU_092618_0_1_9"/>
<sequence length="172" mass="20477">MKIAILGYSGSGKSTLAAYLGKQYHTPCLHLDQIQFTANWQTRSDAAAKAMVTNFMKKSDWIIEGNYTRYFQAERLEQADQIILLLFPRHASLWRVFKRTIRYYHKTRPDMAENSPEHFSWDFFWWIIWEGRSKSVKKHYQEIGTQYSQKVVVIQNQRQLAEFYKLALQRSD</sequence>
<dbReference type="eggNOG" id="COG0563">
    <property type="taxonomic scope" value="Bacteria"/>
</dbReference>
<evidence type="ECO:0008006" key="3">
    <source>
        <dbReference type="Google" id="ProtNLM"/>
    </source>
</evidence>
<protein>
    <recommendedName>
        <fullName evidence="3">DNA topology modulation protein FlaR</fullName>
    </recommendedName>
</protein>
<evidence type="ECO:0000313" key="1">
    <source>
        <dbReference type="EMBL" id="EOT38989.1"/>
    </source>
</evidence>
<dbReference type="RefSeq" id="WP_016173588.1">
    <property type="nucleotide sequence ID" value="NZ_ASWK01000001.1"/>
</dbReference>
<dbReference type="AlphaFoldDB" id="S0K1L0"/>
<dbReference type="InterPro" id="IPR052922">
    <property type="entry name" value="Cytidylate_Kinase-2"/>
</dbReference>
<gene>
    <name evidence="1" type="ORF">OMK_02471</name>
</gene>
<dbReference type="PATRIC" id="fig|1139219.3.peg.2418"/>
<dbReference type="EMBL" id="AHYR01000012">
    <property type="protein sequence ID" value="EOT38989.1"/>
    <property type="molecule type" value="Genomic_DNA"/>
</dbReference>
<organism evidence="1 2">
    <name type="scientific">Enterococcus dispar ATCC 51266</name>
    <dbReference type="NCBI Taxonomy" id="1139219"/>
    <lineage>
        <taxon>Bacteria</taxon>
        <taxon>Bacillati</taxon>
        <taxon>Bacillota</taxon>
        <taxon>Bacilli</taxon>
        <taxon>Lactobacillales</taxon>
        <taxon>Enterococcaceae</taxon>
        <taxon>Enterococcus</taxon>
    </lineage>
</organism>
<evidence type="ECO:0000313" key="2">
    <source>
        <dbReference type="Proteomes" id="UP000014127"/>
    </source>
</evidence>
<dbReference type="Gene3D" id="3.40.50.300">
    <property type="entry name" value="P-loop containing nucleotide triphosphate hydrolases"/>
    <property type="match status" value="1"/>
</dbReference>
<dbReference type="SUPFAM" id="SSF52540">
    <property type="entry name" value="P-loop containing nucleoside triphosphate hydrolases"/>
    <property type="match status" value="1"/>
</dbReference>
<dbReference type="PANTHER" id="PTHR37816">
    <property type="entry name" value="YALI0E33011P"/>
    <property type="match status" value="1"/>
</dbReference>
<dbReference type="InterPro" id="IPR027417">
    <property type="entry name" value="P-loop_NTPase"/>
</dbReference>
<dbReference type="OrthoDB" id="1201990at2"/>
<keyword evidence="2" id="KW-1185">Reference proteome</keyword>
<dbReference type="PANTHER" id="PTHR37816:SF3">
    <property type="entry name" value="MODULATES DNA TOPOLOGY"/>
    <property type="match status" value="1"/>
</dbReference>
<dbReference type="CDD" id="cd02019">
    <property type="entry name" value="NK"/>
    <property type="match status" value="1"/>
</dbReference>
<name>S0K1L0_9ENTE</name>
<reference evidence="1 2" key="1">
    <citation type="submission" date="2013-03" db="EMBL/GenBank/DDBJ databases">
        <title>The Genome Sequence of Enterococcus dispar ATCC_51266 (Illumina only assembly).</title>
        <authorList>
            <consortium name="The Broad Institute Genomics Platform"/>
            <consortium name="The Broad Institute Genome Sequencing Center for Infectious Disease"/>
            <person name="Earl A."/>
            <person name="Russ C."/>
            <person name="Gilmore M."/>
            <person name="Surin D."/>
            <person name="Walker B."/>
            <person name="Young S."/>
            <person name="Zeng Q."/>
            <person name="Gargeya S."/>
            <person name="Fitzgerald M."/>
            <person name="Haas B."/>
            <person name="Abouelleil A."/>
            <person name="Allen A.W."/>
            <person name="Alvarado L."/>
            <person name="Arachchi H.M."/>
            <person name="Berlin A.M."/>
            <person name="Chapman S.B."/>
            <person name="Gainer-Dewar J."/>
            <person name="Goldberg J."/>
            <person name="Griggs A."/>
            <person name="Gujja S."/>
            <person name="Hansen M."/>
            <person name="Howarth C."/>
            <person name="Imamovic A."/>
            <person name="Ireland A."/>
            <person name="Larimer J."/>
            <person name="McCowan C."/>
            <person name="Murphy C."/>
            <person name="Pearson M."/>
            <person name="Poon T.W."/>
            <person name="Priest M."/>
            <person name="Roberts A."/>
            <person name="Saif S."/>
            <person name="Shea T."/>
            <person name="Sisk P."/>
            <person name="Sykes S."/>
            <person name="Wortman J."/>
            <person name="Nusbaum C."/>
            <person name="Birren B."/>
        </authorList>
    </citation>
    <scope>NUCLEOTIDE SEQUENCE [LARGE SCALE GENOMIC DNA]</scope>
    <source>
        <strain evidence="1 2">ATCC 51266</strain>
    </source>
</reference>
<dbReference type="STRING" id="44009.RV01_GL001631"/>
<dbReference type="Proteomes" id="UP000014127">
    <property type="component" value="Unassembled WGS sequence"/>
</dbReference>
<accession>S0K1L0</accession>
<comment type="caution">
    <text evidence="1">The sequence shown here is derived from an EMBL/GenBank/DDBJ whole genome shotgun (WGS) entry which is preliminary data.</text>
</comment>
<proteinExistence type="predicted"/>